<dbReference type="SUPFAM" id="SSF48403">
    <property type="entry name" value="Ankyrin repeat"/>
    <property type="match status" value="1"/>
</dbReference>
<feature type="compositionally biased region" description="Polar residues" evidence="3">
    <location>
        <begin position="242"/>
        <end position="251"/>
    </location>
</feature>
<dbReference type="PANTHER" id="PTHR24173:SF74">
    <property type="entry name" value="ANKYRIN REPEAT DOMAIN-CONTAINING PROTEIN 16"/>
    <property type="match status" value="1"/>
</dbReference>
<name>A0AAE1AIM6_9GAST</name>
<evidence type="ECO:0000313" key="4">
    <source>
        <dbReference type="EMBL" id="KAK3787452.1"/>
    </source>
</evidence>
<protein>
    <submittedName>
        <fullName evidence="4">Uncharacterized protein</fullName>
    </submittedName>
</protein>
<feature type="compositionally biased region" description="Low complexity" evidence="3">
    <location>
        <begin position="254"/>
        <end position="265"/>
    </location>
</feature>
<feature type="compositionally biased region" description="Low complexity" evidence="3">
    <location>
        <begin position="637"/>
        <end position="655"/>
    </location>
</feature>
<proteinExistence type="predicted"/>
<reference evidence="4" key="1">
    <citation type="journal article" date="2023" name="G3 (Bethesda)">
        <title>A reference genome for the long-term kleptoplast-retaining sea slug Elysia crispata morphotype clarki.</title>
        <authorList>
            <person name="Eastman K.E."/>
            <person name="Pendleton A.L."/>
            <person name="Shaikh M.A."/>
            <person name="Suttiyut T."/>
            <person name="Ogas R."/>
            <person name="Tomko P."/>
            <person name="Gavelis G."/>
            <person name="Widhalm J.R."/>
            <person name="Wisecaver J.H."/>
        </authorList>
    </citation>
    <scope>NUCLEOTIDE SEQUENCE</scope>
    <source>
        <strain evidence="4">ECLA1</strain>
    </source>
</reference>
<feature type="compositionally biased region" description="Polar residues" evidence="3">
    <location>
        <begin position="188"/>
        <end position="200"/>
    </location>
</feature>
<dbReference type="InterPro" id="IPR036770">
    <property type="entry name" value="Ankyrin_rpt-contain_sf"/>
</dbReference>
<dbReference type="EMBL" id="JAWDGP010001864">
    <property type="protein sequence ID" value="KAK3787452.1"/>
    <property type="molecule type" value="Genomic_DNA"/>
</dbReference>
<dbReference type="AlphaFoldDB" id="A0AAE1AIM6"/>
<evidence type="ECO:0000256" key="2">
    <source>
        <dbReference type="ARBA" id="ARBA00023043"/>
    </source>
</evidence>
<feature type="region of interest" description="Disordered" evidence="3">
    <location>
        <begin position="629"/>
        <end position="664"/>
    </location>
</feature>
<feature type="compositionally biased region" description="Low complexity" evidence="3">
    <location>
        <begin position="531"/>
        <end position="540"/>
    </location>
</feature>
<organism evidence="4 5">
    <name type="scientific">Elysia crispata</name>
    <name type="common">lettuce slug</name>
    <dbReference type="NCBI Taxonomy" id="231223"/>
    <lineage>
        <taxon>Eukaryota</taxon>
        <taxon>Metazoa</taxon>
        <taxon>Spiralia</taxon>
        <taxon>Lophotrochozoa</taxon>
        <taxon>Mollusca</taxon>
        <taxon>Gastropoda</taxon>
        <taxon>Heterobranchia</taxon>
        <taxon>Euthyneura</taxon>
        <taxon>Panpulmonata</taxon>
        <taxon>Sacoglossa</taxon>
        <taxon>Placobranchoidea</taxon>
        <taxon>Plakobranchidae</taxon>
        <taxon>Elysia</taxon>
    </lineage>
</organism>
<feature type="compositionally biased region" description="Polar residues" evidence="3">
    <location>
        <begin position="278"/>
        <end position="292"/>
    </location>
</feature>
<gene>
    <name evidence="4" type="ORF">RRG08_025718</name>
</gene>
<accession>A0AAE1AIM6</accession>
<dbReference type="Gene3D" id="1.25.40.20">
    <property type="entry name" value="Ankyrin repeat-containing domain"/>
    <property type="match status" value="1"/>
</dbReference>
<keyword evidence="5" id="KW-1185">Reference proteome</keyword>
<evidence type="ECO:0000313" key="5">
    <source>
        <dbReference type="Proteomes" id="UP001283361"/>
    </source>
</evidence>
<dbReference type="PANTHER" id="PTHR24173">
    <property type="entry name" value="ANKYRIN REPEAT CONTAINING"/>
    <property type="match status" value="1"/>
</dbReference>
<evidence type="ECO:0000256" key="1">
    <source>
        <dbReference type="ARBA" id="ARBA00022737"/>
    </source>
</evidence>
<dbReference type="InterPro" id="IPR002110">
    <property type="entry name" value="Ankyrin_rpt"/>
</dbReference>
<sequence length="906" mass="99996">MEATVMRLLRFEEEVTRDRMVRILKEAGADVNMPDKDGRTPLIHACEQRCNDIVRILIQHCNISPDIADRDGNTALIHAAFIGNDIALEILVRHFRRLGLQVDHYNQAGYTALHIAAKSGFLQCAKILAVKGKASLTIKDKIHGLTPLDWSLKEGYQKTDVEFLKPSAKFYRLAKLTTTMAKYRKRSSVTSQESLPQISDTAKPLKTVDKAKGKVKHLLKKSPQNQDDSEFMAIGAGCVPKQSKSSVTSKIPFSKPSSVDSSKTKSTGKKSWSKASRQRSLTLTGNKDNITGSKHKTALQHSISHPCPGKSEMRETDESAFQENHRGVDVPNSLAFYRDGVLHDELGAQVDTDEESSCSDTETVSLMESLKKSPRADSSTENNENEGWGVYCGEPSSSSEADRSSYGILSLSQYTDAGVYCGDIKSHNVKDLSSSTGTFPYQSGDSQVISADVGMSQKTEKGCYGEVTSPTSYINLESPITQESFTQKHLAQSTVNRSNGKDSIRNEQTFGYNVLEFTLDEEESTGNCTESSQSENSLSSPLTTMEIVGNTEYYKKGIPTLQDKNSIENDADKSHLISRDRNRKTILSTDSDITDLENSTSLQTEITEIEGDVSKLDIRRRDVDSRGCHGGDLISDSPETITSNVSSSSEVTEVSDCLTTPSPQVDNARTLKSPHTRNLPCEGNLTKQVHCKLPNSLSETSYSDYLDLSSSAVYSRRIQSKAVSAEAYTGKSSDYEDSPQTTFCESIEDDPMTDDTFLQDTRGLHSKTITSCPQNDRSCSAVEQALSQGFTSEFTDVPGREKIVKDKDQDFKAGRTADSSDKETADGNIETVYAKETALRITQNKTRDESHCNPMIASISQNTKSTHNESRLVNIHTKEQRKESEELSSVRIGQYTRDTKHIESIT</sequence>
<feature type="region of interest" description="Disordered" evidence="3">
    <location>
        <begin position="242"/>
        <end position="318"/>
    </location>
</feature>
<comment type="caution">
    <text evidence="4">The sequence shown here is derived from an EMBL/GenBank/DDBJ whole genome shotgun (WGS) entry which is preliminary data.</text>
</comment>
<dbReference type="Pfam" id="PF12796">
    <property type="entry name" value="Ank_2"/>
    <property type="match status" value="2"/>
</dbReference>
<feature type="region of interest" description="Disordered" evidence="3">
    <location>
        <begin position="348"/>
        <end position="402"/>
    </location>
</feature>
<evidence type="ECO:0000256" key="3">
    <source>
        <dbReference type="SAM" id="MobiDB-lite"/>
    </source>
</evidence>
<dbReference type="SMART" id="SM00248">
    <property type="entry name" value="ANK"/>
    <property type="match status" value="3"/>
</dbReference>
<dbReference type="Proteomes" id="UP001283361">
    <property type="component" value="Unassembled WGS sequence"/>
</dbReference>
<keyword evidence="2" id="KW-0040">ANK repeat</keyword>
<keyword evidence="1" id="KW-0677">Repeat</keyword>
<feature type="region of interest" description="Disordered" evidence="3">
    <location>
        <begin position="521"/>
        <end position="540"/>
    </location>
</feature>
<feature type="region of interest" description="Disordered" evidence="3">
    <location>
        <begin position="186"/>
        <end position="206"/>
    </location>
</feature>